<dbReference type="AlphaFoldDB" id="B0WJP4"/>
<reference evidence="3" key="2">
    <citation type="submission" date="2021-02" db="UniProtKB">
        <authorList>
            <consortium name="EnsemblMetazoa"/>
        </authorList>
    </citation>
    <scope>IDENTIFICATION</scope>
    <source>
        <strain evidence="3">JHB</strain>
    </source>
</reference>
<dbReference type="InParanoid" id="B0WJP4"/>
<evidence type="ECO:0000259" key="1">
    <source>
        <dbReference type="Pfam" id="PF23309"/>
    </source>
</evidence>
<dbReference type="Proteomes" id="UP000002320">
    <property type="component" value="Unassembled WGS sequence"/>
</dbReference>
<proteinExistence type="predicted"/>
<dbReference type="EMBL" id="DS231962">
    <property type="protein sequence ID" value="EDS29371.1"/>
    <property type="molecule type" value="Genomic_DNA"/>
</dbReference>
<keyword evidence="4" id="KW-1185">Reference proteome</keyword>
<dbReference type="InterPro" id="IPR055510">
    <property type="entry name" value="DUF7083"/>
</dbReference>
<dbReference type="Pfam" id="PF23309">
    <property type="entry name" value="DUF7083"/>
    <property type="match status" value="1"/>
</dbReference>
<reference evidence="2" key="1">
    <citation type="submission" date="2007-03" db="EMBL/GenBank/DDBJ databases">
        <title>Annotation of Culex pipiens quinquefasciatus.</title>
        <authorList>
            <consortium name="The Broad Institute Genome Sequencing Platform"/>
            <person name="Atkinson P.W."/>
            <person name="Hemingway J."/>
            <person name="Christensen B.M."/>
            <person name="Higgs S."/>
            <person name="Kodira C."/>
            <person name="Hannick L."/>
            <person name="Megy K."/>
            <person name="O'Leary S."/>
            <person name="Pearson M."/>
            <person name="Haas B.J."/>
            <person name="Mauceli E."/>
            <person name="Wortman J.R."/>
            <person name="Lee N.H."/>
            <person name="Guigo R."/>
            <person name="Stanke M."/>
            <person name="Alvarado L."/>
            <person name="Amedeo P."/>
            <person name="Antoine C.H."/>
            <person name="Arensburger P."/>
            <person name="Bidwell S.L."/>
            <person name="Crawford M."/>
            <person name="Camaro F."/>
            <person name="Devon K."/>
            <person name="Engels R."/>
            <person name="Hammond M."/>
            <person name="Howarth C."/>
            <person name="Koehrsen M."/>
            <person name="Lawson D."/>
            <person name="Montgomery P."/>
            <person name="Nene V."/>
            <person name="Nusbaum C."/>
            <person name="Puiu D."/>
            <person name="Romero-Severson J."/>
            <person name="Severson D.W."/>
            <person name="Shumway M."/>
            <person name="Sisk P."/>
            <person name="Stolte C."/>
            <person name="Zeng Q."/>
            <person name="Eisenstadt E."/>
            <person name="Fraser-Liggett C."/>
            <person name="Strausberg R."/>
            <person name="Galagan J."/>
            <person name="Birren B."/>
            <person name="Collins F.H."/>
        </authorList>
    </citation>
    <scope>NUCLEOTIDE SEQUENCE [LARGE SCALE GENOMIC DNA]</scope>
    <source>
        <strain evidence="2">JHB</strain>
    </source>
</reference>
<evidence type="ECO:0000313" key="4">
    <source>
        <dbReference type="Proteomes" id="UP000002320"/>
    </source>
</evidence>
<dbReference type="EnsemblMetazoa" id="CPIJ007606-RA">
    <property type="protein sequence ID" value="CPIJ007606-PA"/>
    <property type="gene ID" value="CPIJ007606"/>
</dbReference>
<dbReference type="VEuPathDB" id="VectorBase:CPIJ007606"/>
<feature type="domain" description="DUF7083" evidence="1">
    <location>
        <begin position="74"/>
        <end position="121"/>
    </location>
</feature>
<organism>
    <name type="scientific">Culex quinquefasciatus</name>
    <name type="common">Southern house mosquito</name>
    <name type="synonym">Culex pungens</name>
    <dbReference type="NCBI Taxonomy" id="7176"/>
    <lineage>
        <taxon>Eukaryota</taxon>
        <taxon>Metazoa</taxon>
        <taxon>Ecdysozoa</taxon>
        <taxon>Arthropoda</taxon>
        <taxon>Hexapoda</taxon>
        <taxon>Insecta</taxon>
        <taxon>Pterygota</taxon>
        <taxon>Neoptera</taxon>
        <taxon>Endopterygota</taxon>
        <taxon>Diptera</taxon>
        <taxon>Nematocera</taxon>
        <taxon>Culicoidea</taxon>
        <taxon>Culicidae</taxon>
        <taxon>Culicinae</taxon>
        <taxon>Culicini</taxon>
        <taxon>Culex</taxon>
        <taxon>Culex</taxon>
    </lineage>
</organism>
<gene>
    <name evidence="3" type="primary">6039293</name>
    <name evidence="2" type="ORF">CpipJ_CPIJ007606</name>
</gene>
<name>B0WJP4_CULQU</name>
<dbReference type="VEuPathDB" id="VectorBase:CQUJHB012837"/>
<dbReference type="OrthoDB" id="7763505at2759"/>
<dbReference type="HOGENOM" id="CLU_2028954_0_0_1"/>
<sequence length="122" mass="14274">MSDPDLKSLLEKQTAVCLQNQDLQKEQQAQQKAFQDLVKTVTAKPIIDNKEFLLEPLANTMVEFHYDPDSEDGLFDVCKVRLLLRQLDTRAHSRYANFILQKKPQDNDFEEFVTKLKEIFSR</sequence>
<protein>
    <recommendedName>
        <fullName evidence="1">DUF7083 domain-containing protein</fullName>
    </recommendedName>
</protein>
<dbReference type="KEGG" id="cqu:CpipJ_CPIJ007606"/>
<evidence type="ECO:0000313" key="2">
    <source>
        <dbReference type="EMBL" id="EDS29371.1"/>
    </source>
</evidence>
<evidence type="ECO:0000313" key="3">
    <source>
        <dbReference type="EnsemblMetazoa" id="CPIJ007606-PA"/>
    </source>
</evidence>
<accession>B0WJP4</accession>